<feature type="region of interest" description="Disordered" evidence="2">
    <location>
        <begin position="311"/>
        <end position="334"/>
    </location>
</feature>
<evidence type="ECO:0000313" key="4">
    <source>
        <dbReference type="Ensembl" id="ENSSGRP00000075682.1"/>
    </source>
</evidence>
<feature type="region of interest" description="Disordered" evidence="2">
    <location>
        <begin position="656"/>
        <end position="874"/>
    </location>
</feature>
<evidence type="ECO:0000256" key="2">
    <source>
        <dbReference type="SAM" id="MobiDB-lite"/>
    </source>
</evidence>
<proteinExistence type="inferred from homology"/>
<name>A0A672QIH5_SINGR</name>
<dbReference type="InterPro" id="IPR029300">
    <property type="entry name" value="CEP170_C"/>
</dbReference>
<reference evidence="4" key="1">
    <citation type="submission" date="2025-08" db="UniProtKB">
        <authorList>
            <consortium name="Ensembl"/>
        </authorList>
    </citation>
    <scope>IDENTIFICATION</scope>
</reference>
<evidence type="ECO:0000313" key="5">
    <source>
        <dbReference type="Proteomes" id="UP000472262"/>
    </source>
</evidence>
<reference evidence="4" key="2">
    <citation type="submission" date="2025-09" db="UniProtKB">
        <authorList>
            <consortium name="Ensembl"/>
        </authorList>
    </citation>
    <scope>IDENTIFICATION</scope>
</reference>
<feature type="compositionally biased region" description="Polar residues" evidence="2">
    <location>
        <begin position="468"/>
        <end position="477"/>
    </location>
</feature>
<dbReference type="Proteomes" id="UP000472262">
    <property type="component" value="Unassembled WGS sequence"/>
</dbReference>
<dbReference type="Gene3D" id="2.60.200.20">
    <property type="match status" value="1"/>
</dbReference>
<sequence length="1137" mass="126573">MSVTSWFLVSSSGTRHRLPREMIFVGREDCELMLQVGFSFALPLKYKKACLTTFVNTIKALKYMVTSFSSHFINYTPSRSEFYLCNCSSSESPVPQPTPLYGQPSWWGEEDSGNKEAHNEAPTAEDEFNISIQEIHDGQAKSTYPYHREPSYFEIPTKEFHIQPKSPATDLIDIPTKDTNVSLISTPPVVQSHASFTIEFDDCMPGKIKIKDHVTKFSSRQRSKQQQQHSLVATPTEVLSAESKVADWLVQSDVSMMCRRPPCEDVYSTKSDLAMHIRTLKGKRHLALTLKMHFLVTSMISQSLDFFESEGSQVSRTRRLLPQVPPGEKMENTTPSILIRHESNMDHEPPEKGSRAPQQQDCTQRLCVQDDVDPDSLSDTSRSDDSSILDRSGRSQGKRGTTIHSPSENVNHSRGLRELPTPTPKPTSFYIGSEDGSCKSDVSKSPVLSQPERDSFPNGHESRRPVKPNSSAPNLQTHNRDVVPTKETAMSFVRQESFTKDRPSDNIQVKKLPHISSHPALRSLDTEEAVRDTFLYPKEAEKSLTSPEEKLPESSQRSKKGSCPAQEDSLSGDSDVDTASTVSMVSNKNAPVSANKKHTSAGDMRKEKSSSGLQDKARQPTARERLSEKRRNHAPADNTNKAELSCRLQLRRSAGNRGSLDLSDNQHGQQLWHEAAASDHESSSRPNSRKRLTAPLQKEDPNKMTKGSQQVLTRSNSLSAPRPTRASMLRRARLGETSDNEGAETDHASQSSDHSKTPAEGKKLSRLDILAMPRKRTRSFTVPSDNESTSSKHGISNRPTEANSSVRKGASSEVRQATSKGAASVGKHSTTRSHRRQKNSDYSSTSEEEFETNSKHKRSHASASTQTQTPQKTIQMRLKCGSLETEEDETQNEHFQNWSTHSAEIARLSQDLAKDLAILAREIHDVAGDGDSQTSSGMGATTSPGSMPNTPASTISTREEVHLKFAWLNDIPSYTLTHSITFFNINPIDQDSNMNDHDSSRRRPWNREEVKFGPRCLFFVSSSHKYYVSFRALFHNKTEVWEEIEAKINAENEVPILKTSNKEISSILQELRRVQRQLEVINTIVEPGGILKIHPMGTSPGGKTKSASKEFSSPTSANANASAKRGPRGPEGGRYVV</sequence>
<organism evidence="4 5">
    <name type="scientific">Sinocyclocheilus grahami</name>
    <name type="common">Dianchi golden-line fish</name>
    <name type="synonym">Barbus grahami</name>
    <dbReference type="NCBI Taxonomy" id="75366"/>
    <lineage>
        <taxon>Eukaryota</taxon>
        <taxon>Metazoa</taxon>
        <taxon>Chordata</taxon>
        <taxon>Craniata</taxon>
        <taxon>Vertebrata</taxon>
        <taxon>Euteleostomi</taxon>
        <taxon>Actinopterygii</taxon>
        <taxon>Neopterygii</taxon>
        <taxon>Teleostei</taxon>
        <taxon>Ostariophysi</taxon>
        <taxon>Cypriniformes</taxon>
        <taxon>Cyprinidae</taxon>
        <taxon>Cyprininae</taxon>
        <taxon>Sinocyclocheilus</taxon>
    </lineage>
</organism>
<feature type="compositionally biased region" description="Polar residues" evidence="2">
    <location>
        <begin position="931"/>
        <end position="953"/>
    </location>
</feature>
<feature type="compositionally biased region" description="Basic and acidic residues" evidence="2">
    <location>
        <begin position="753"/>
        <end position="766"/>
    </location>
</feature>
<dbReference type="InterPro" id="IPR051176">
    <property type="entry name" value="Cent_Immune-Sig_Mod"/>
</dbReference>
<feature type="compositionally biased region" description="Basic and acidic residues" evidence="2">
    <location>
        <begin position="538"/>
        <end position="552"/>
    </location>
</feature>
<feature type="compositionally biased region" description="Polar residues" evidence="2">
    <location>
        <begin position="861"/>
        <end position="874"/>
    </location>
</feature>
<feature type="compositionally biased region" description="Low complexity" evidence="2">
    <location>
        <begin position="1112"/>
        <end position="1123"/>
    </location>
</feature>
<feature type="compositionally biased region" description="Basic and acidic residues" evidence="2">
    <location>
        <begin position="451"/>
        <end position="464"/>
    </location>
</feature>
<dbReference type="AlphaFoldDB" id="A0A672QIH5"/>
<accession>A0A672QIH5</accession>
<feature type="region of interest" description="Disordered" evidence="2">
    <location>
        <begin position="927"/>
        <end position="953"/>
    </location>
</feature>
<evidence type="ECO:0000259" key="3">
    <source>
        <dbReference type="Pfam" id="PF15308"/>
    </source>
</evidence>
<dbReference type="Pfam" id="PF15308">
    <property type="entry name" value="CEP170_C"/>
    <property type="match status" value="1"/>
</dbReference>
<feature type="compositionally biased region" description="Basic and acidic residues" evidence="2">
    <location>
        <begin position="603"/>
        <end position="629"/>
    </location>
</feature>
<protein>
    <recommendedName>
        <fullName evidence="3">CEP170 C-terminal domain-containing protein</fullName>
    </recommendedName>
</protein>
<feature type="compositionally biased region" description="Polar residues" evidence="2">
    <location>
        <begin position="398"/>
        <end position="412"/>
    </location>
</feature>
<keyword evidence="5" id="KW-1185">Reference proteome</keyword>
<feature type="compositionally biased region" description="Polar residues" evidence="2">
    <location>
        <begin position="568"/>
        <end position="592"/>
    </location>
</feature>
<feature type="region of interest" description="Disordered" evidence="2">
    <location>
        <begin position="1092"/>
        <end position="1137"/>
    </location>
</feature>
<feature type="domain" description="CEP170 C-terminal" evidence="3">
    <location>
        <begin position="470"/>
        <end position="1093"/>
    </location>
</feature>
<dbReference type="PANTHER" id="PTHR15715">
    <property type="entry name" value="CENTROSOMAL PROTEIN OF 170 KDA"/>
    <property type="match status" value="1"/>
</dbReference>
<evidence type="ECO:0000256" key="1">
    <source>
        <dbReference type="ARBA" id="ARBA00010436"/>
    </source>
</evidence>
<dbReference type="PANTHER" id="PTHR15715:SF18">
    <property type="entry name" value="CENTROSOMAL PROTEIN OF 170 KDA PROTEIN B"/>
    <property type="match status" value="1"/>
</dbReference>
<feature type="compositionally biased region" description="Polar residues" evidence="2">
    <location>
        <begin position="779"/>
        <end position="806"/>
    </location>
</feature>
<feature type="compositionally biased region" description="Polar residues" evidence="2">
    <location>
        <begin position="705"/>
        <end position="719"/>
    </location>
</feature>
<comment type="similarity">
    <text evidence="1">Belongs to the CEP170 family.</text>
</comment>
<feature type="region of interest" description="Disordered" evidence="2">
    <location>
        <begin position="371"/>
        <end position="644"/>
    </location>
</feature>
<dbReference type="Ensembl" id="ENSSGRT00000080575.1">
    <property type="protein sequence ID" value="ENSSGRP00000075682.1"/>
    <property type="gene ID" value="ENSSGRG00000038396.1"/>
</dbReference>